<dbReference type="AlphaFoldDB" id="A0A0F8ZEY8"/>
<accession>A0A0F8ZEY8</accession>
<gene>
    <name evidence="1" type="ORF">LCGC14_2703740</name>
</gene>
<reference evidence="1" key="1">
    <citation type="journal article" date="2015" name="Nature">
        <title>Complex archaea that bridge the gap between prokaryotes and eukaryotes.</title>
        <authorList>
            <person name="Spang A."/>
            <person name="Saw J.H."/>
            <person name="Jorgensen S.L."/>
            <person name="Zaremba-Niedzwiedzka K."/>
            <person name="Martijn J."/>
            <person name="Lind A.E."/>
            <person name="van Eijk R."/>
            <person name="Schleper C."/>
            <person name="Guy L."/>
            <person name="Ettema T.J."/>
        </authorList>
    </citation>
    <scope>NUCLEOTIDE SEQUENCE</scope>
</reference>
<organism evidence="1">
    <name type="scientific">marine sediment metagenome</name>
    <dbReference type="NCBI Taxonomy" id="412755"/>
    <lineage>
        <taxon>unclassified sequences</taxon>
        <taxon>metagenomes</taxon>
        <taxon>ecological metagenomes</taxon>
    </lineage>
</organism>
<protein>
    <submittedName>
        <fullName evidence="1">Uncharacterized protein</fullName>
    </submittedName>
</protein>
<feature type="non-terminal residue" evidence="1">
    <location>
        <position position="1"/>
    </location>
</feature>
<evidence type="ECO:0000313" key="1">
    <source>
        <dbReference type="EMBL" id="KKK92357.1"/>
    </source>
</evidence>
<dbReference type="EMBL" id="LAZR01048247">
    <property type="protein sequence ID" value="KKK92357.1"/>
    <property type="molecule type" value="Genomic_DNA"/>
</dbReference>
<proteinExistence type="predicted"/>
<name>A0A0F8ZEY8_9ZZZZ</name>
<sequence length="414" mass="47129">ATNIYSVKLASQNPSDNFGILDMTTQTEVVSWGTIVNPSPTGTYSYTFAVDNGHMYFVSWEITANQGETPTYKTDQIGPFFSVNDSDIRAVSSFSGKFVQGSRATLMLKITNFEGIAIDAEDISIAMYNGDGISVSLDNTTPEYVVTGYYVYDWVVPDDQPNGEYTVVWNYVADDIQKAEVQYIVISEDATDTLLYSGRFLEFRKALEYHLSCAQSIPVYYEQAKPSRDRKKFRFSFKNWNQSADVKVYRNGNVVNEGVEVDFFNGTISFDETLAIQETVNADYNFKWFKDEELNRFLNNSVQTVNVYPAETDYSIEDVPDKHIPAVLYGAAKDALRQLMMCLQFQQPQQVFGGAEGAKSAFQGFDTLKQNYEKDWEKLLGQKKYGRWPRIQIISVPTFSLPGGRSRWFRMLFK</sequence>
<comment type="caution">
    <text evidence="1">The sequence shown here is derived from an EMBL/GenBank/DDBJ whole genome shotgun (WGS) entry which is preliminary data.</text>
</comment>